<name>A0A9D4QIS3_RHISA</name>
<reference evidence="2" key="2">
    <citation type="submission" date="2021-09" db="EMBL/GenBank/DDBJ databases">
        <authorList>
            <person name="Jia N."/>
            <person name="Wang J."/>
            <person name="Shi W."/>
            <person name="Du L."/>
            <person name="Sun Y."/>
            <person name="Zhan W."/>
            <person name="Jiang J."/>
            <person name="Wang Q."/>
            <person name="Zhang B."/>
            <person name="Ji P."/>
            <person name="Sakyi L.B."/>
            <person name="Cui X."/>
            <person name="Yuan T."/>
            <person name="Jiang B."/>
            <person name="Yang W."/>
            <person name="Lam T.T.-Y."/>
            <person name="Chang Q."/>
            <person name="Ding S."/>
            <person name="Wang X."/>
            <person name="Zhu J."/>
            <person name="Ruan X."/>
            <person name="Zhao L."/>
            <person name="Wei J."/>
            <person name="Que T."/>
            <person name="Du C."/>
            <person name="Cheng J."/>
            <person name="Dai P."/>
            <person name="Han X."/>
            <person name="Huang E."/>
            <person name="Gao Y."/>
            <person name="Liu J."/>
            <person name="Shao H."/>
            <person name="Ye R."/>
            <person name="Li L."/>
            <person name="Wei W."/>
            <person name="Wang X."/>
            <person name="Wang C."/>
            <person name="Huo Q."/>
            <person name="Li W."/>
            <person name="Guo W."/>
            <person name="Chen H."/>
            <person name="Chen S."/>
            <person name="Zhou L."/>
            <person name="Zhou L."/>
            <person name="Ni X."/>
            <person name="Tian J."/>
            <person name="Zhou Y."/>
            <person name="Sheng Y."/>
            <person name="Liu T."/>
            <person name="Pan Y."/>
            <person name="Xia L."/>
            <person name="Li J."/>
            <person name="Zhao F."/>
            <person name="Cao W."/>
        </authorList>
    </citation>
    <scope>NUCLEOTIDE SEQUENCE</scope>
    <source>
        <strain evidence="2">Rsan-2018</strain>
        <tissue evidence="2">Larvae</tissue>
    </source>
</reference>
<evidence type="ECO:0000313" key="3">
    <source>
        <dbReference type="Proteomes" id="UP000821837"/>
    </source>
</evidence>
<sequence>MSADGQERVLDLNVSTDVEFDARAQKRSRSPLNCAASTSLQSKPKKTPPKSIAEGHAVDTNTGREQGSPPQSYYSTMLQSRVPSTETTTAFKQQWSVTRPPRPAACANTQLPALLVPDTYVYRESREEPMSSIIELKDPPEPLTIPEPLRILSSTLKKPTLEPPVMAPDAPPKPPPGPSDIRHLQSGESLNEAEASAKVVIEDRSLEPKSTGGSDGDLLP</sequence>
<accession>A0A9D4QIS3</accession>
<evidence type="ECO:0000256" key="1">
    <source>
        <dbReference type="SAM" id="MobiDB-lite"/>
    </source>
</evidence>
<dbReference type="AlphaFoldDB" id="A0A9D4QIS3"/>
<dbReference type="EMBL" id="JABSTV010001245">
    <property type="protein sequence ID" value="KAH7982690.1"/>
    <property type="molecule type" value="Genomic_DNA"/>
</dbReference>
<dbReference type="Proteomes" id="UP000821837">
    <property type="component" value="Chromosome 1"/>
</dbReference>
<feature type="compositionally biased region" description="Polar residues" evidence="1">
    <location>
        <begin position="59"/>
        <end position="75"/>
    </location>
</feature>
<comment type="caution">
    <text evidence="2">The sequence shown here is derived from an EMBL/GenBank/DDBJ whole genome shotgun (WGS) entry which is preliminary data.</text>
</comment>
<reference evidence="2" key="1">
    <citation type="journal article" date="2020" name="Cell">
        <title>Large-Scale Comparative Analyses of Tick Genomes Elucidate Their Genetic Diversity and Vector Capacities.</title>
        <authorList>
            <consortium name="Tick Genome and Microbiome Consortium (TIGMIC)"/>
            <person name="Jia N."/>
            <person name="Wang J."/>
            <person name="Shi W."/>
            <person name="Du L."/>
            <person name="Sun Y."/>
            <person name="Zhan W."/>
            <person name="Jiang J.F."/>
            <person name="Wang Q."/>
            <person name="Zhang B."/>
            <person name="Ji P."/>
            <person name="Bell-Sakyi L."/>
            <person name="Cui X.M."/>
            <person name="Yuan T.T."/>
            <person name="Jiang B.G."/>
            <person name="Yang W.F."/>
            <person name="Lam T.T."/>
            <person name="Chang Q.C."/>
            <person name="Ding S.J."/>
            <person name="Wang X.J."/>
            <person name="Zhu J.G."/>
            <person name="Ruan X.D."/>
            <person name="Zhao L."/>
            <person name="Wei J.T."/>
            <person name="Ye R.Z."/>
            <person name="Que T.C."/>
            <person name="Du C.H."/>
            <person name="Zhou Y.H."/>
            <person name="Cheng J.X."/>
            <person name="Dai P.F."/>
            <person name="Guo W.B."/>
            <person name="Han X.H."/>
            <person name="Huang E.J."/>
            <person name="Li L.F."/>
            <person name="Wei W."/>
            <person name="Gao Y.C."/>
            <person name="Liu J.Z."/>
            <person name="Shao H.Z."/>
            <person name="Wang X."/>
            <person name="Wang C.C."/>
            <person name="Yang T.C."/>
            <person name="Huo Q.B."/>
            <person name="Li W."/>
            <person name="Chen H.Y."/>
            <person name="Chen S.E."/>
            <person name="Zhou L.G."/>
            <person name="Ni X.B."/>
            <person name="Tian J.H."/>
            <person name="Sheng Y."/>
            <person name="Liu T."/>
            <person name="Pan Y.S."/>
            <person name="Xia L.Y."/>
            <person name="Li J."/>
            <person name="Zhao F."/>
            <person name="Cao W.C."/>
        </authorList>
    </citation>
    <scope>NUCLEOTIDE SEQUENCE</scope>
    <source>
        <strain evidence="2">Rsan-2018</strain>
    </source>
</reference>
<protein>
    <submittedName>
        <fullName evidence="2">Uncharacterized protein</fullName>
    </submittedName>
</protein>
<evidence type="ECO:0000313" key="2">
    <source>
        <dbReference type="EMBL" id="KAH7982690.1"/>
    </source>
</evidence>
<organism evidence="2 3">
    <name type="scientific">Rhipicephalus sanguineus</name>
    <name type="common">Brown dog tick</name>
    <name type="synonym">Ixodes sanguineus</name>
    <dbReference type="NCBI Taxonomy" id="34632"/>
    <lineage>
        <taxon>Eukaryota</taxon>
        <taxon>Metazoa</taxon>
        <taxon>Ecdysozoa</taxon>
        <taxon>Arthropoda</taxon>
        <taxon>Chelicerata</taxon>
        <taxon>Arachnida</taxon>
        <taxon>Acari</taxon>
        <taxon>Parasitiformes</taxon>
        <taxon>Ixodida</taxon>
        <taxon>Ixodoidea</taxon>
        <taxon>Ixodidae</taxon>
        <taxon>Rhipicephalinae</taxon>
        <taxon>Rhipicephalus</taxon>
        <taxon>Rhipicephalus</taxon>
    </lineage>
</organism>
<proteinExistence type="predicted"/>
<dbReference type="VEuPathDB" id="VectorBase:RSAN_037902"/>
<feature type="region of interest" description="Disordered" evidence="1">
    <location>
        <begin position="21"/>
        <end position="75"/>
    </location>
</feature>
<keyword evidence="3" id="KW-1185">Reference proteome</keyword>
<feature type="region of interest" description="Disordered" evidence="1">
    <location>
        <begin position="132"/>
        <end position="220"/>
    </location>
</feature>
<feature type="compositionally biased region" description="Pro residues" evidence="1">
    <location>
        <begin position="161"/>
        <end position="178"/>
    </location>
</feature>
<gene>
    <name evidence="2" type="ORF">HPB52_006553</name>
</gene>